<evidence type="ECO:0000259" key="1">
    <source>
        <dbReference type="PROSITE" id="PS51750"/>
    </source>
</evidence>
<proteinExistence type="predicted"/>
<protein>
    <recommendedName>
        <fullName evidence="1">Bro-N domain-containing protein</fullName>
    </recommendedName>
</protein>
<evidence type="ECO:0000313" key="3">
    <source>
        <dbReference type="Proteomes" id="UP000627155"/>
    </source>
</evidence>
<dbReference type="Pfam" id="PF02498">
    <property type="entry name" value="Bro-N"/>
    <property type="match status" value="1"/>
</dbReference>
<organism evidence="2 3">
    <name type="scientific">Mammaliicoccus vitulinus</name>
    <dbReference type="NCBI Taxonomy" id="71237"/>
    <lineage>
        <taxon>Bacteria</taxon>
        <taxon>Bacillati</taxon>
        <taxon>Bacillota</taxon>
        <taxon>Bacilli</taxon>
        <taxon>Bacillales</taxon>
        <taxon>Staphylococcaceae</taxon>
        <taxon>Mammaliicoccus</taxon>
    </lineage>
</organism>
<accession>A0ABX7HIW5</accession>
<gene>
    <name evidence="2" type="ORF">I6J37_04575</name>
</gene>
<evidence type="ECO:0000313" key="2">
    <source>
        <dbReference type="EMBL" id="QRO85954.1"/>
    </source>
</evidence>
<dbReference type="SMART" id="SM01040">
    <property type="entry name" value="Bro-N"/>
    <property type="match status" value="1"/>
</dbReference>
<feature type="domain" description="Bro-N" evidence="1">
    <location>
        <begin position="1"/>
        <end position="90"/>
    </location>
</feature>
<dbReference type="EMBL" id="CP069486">
    <property type="protein sequence ID" value="QRO85954.1"/>
    <property type="molecule type" value="Genomic_DNA"/>
</dbReference>
<dbReference type="Proteomes" id="UP000627155">
    <property type="component" value="Chromosome"/>
</dbReference>
<sequence>MIEDEPYFVGKDVANVLGYKNTREALKYHVDNEVKKDGVAIYDSIGRAQKPVVINESGLYSLIFSSKLESAKQFKRWVTSEVLPTLRKTGRYIINTTNGNNRRMDSYMIEDPVERAYAWIEEQKVKASLKEIIETPPNTIERWCKSLIY</sequence>
<dbReference type="PANTHER" id="PTHR36180:SF2">
    <property type="entry name" value="BRO FAMILY PROTEIN"/>
    <property type="match status" value="1"/>
</dbReference>
<name>A0ABX7HIW5_9STAP</name>
<reference evidence="2 3" key="1">
    <citation type="submission" date="2021-02" db="EMBL/GenBank/DDBJ databases">
        <title>FDA dAtabase for Regulatory Grade micrObial Sequences (FDA-ARGOS): Supporting development and validation of Infectious Disease Dx tests.</title>
        <authorList>
            <person name="Sproer C."/>
            <person name="Gronow S."/>
            <person name="Severitt S."/>
            <person name="Schroder I."/>
            <person name="Tallon L."/>
            <person name="Sadzewicz L."/>
            <person name="Zhao X."/>
            <person name="Boylan J."/>
            <person name="Ott S."/>
            <person name="Bowen H."/>
            <person name="Vavikolanu K."/>
            <person name="Mehta A."/>
            <person name="Aluvathingal J."/>
            <person name="Nadendla S."/>
            <person name="Lowell S."/>
            <person name="Myers T."/>
            <person name="Yan Y."/>
            <person name="Sichtig H."/>
        </authorList>
    </citation>
    <scope>NUCLEOTIDE SEQUENCE [LARGE SCALE GENOMIC DNA]</scope>
    <source>
        <strain evidence="2 3">FDAARGOS_1207</strain>
    </source>
</reference>
<dbReference type="PROSITE" id="PS51750">
    <property type="entry name" value="BRO_N"/>
    <property type="match status" value="1"/>
</dbReference>
<dbReference type="InterPro" id="IPR003497">
    <property type="entry name" value="BRO_N_domain"/>
</dbReference>
<dbReference type="PANTHER" id="PTHR36180">
    <property type="entry name" value="DNA-BINDING PROTEIN-RELATED-RELATED"/>
    <property type="match status" value="1"/>
</dbReference>
<keyword evidence="3" id="KW-1185">Reference proteome</keyword>